<comment type="subcellular location">
    <subcellularLocation>
        <location evidence="1 10">Golgi apparatus membrane</location>
        <topology evidence="1 10">Single-pass type II membrane protein</topology>
    </subcellularLocation>
</comment>
<keyword evidence="13" id="KW-1185">Reference proteome</keyword>
<evidence type="ECO:0000256" key="3">
    <source>
        <dbReference type="ARBA" id="ARBA00022692"/>
    </source>
</evidence>
<comment type="pathway">
    <text evidence="10">Protein modification; protein glycosylation.</text>
</comment>
<evidence type="ECO:0000256" key="9">
    <source>
        <dbReference type="ARBA" id="ARBA00023157"/>
    </source>
</evidence>
<evidence type="ECO:0000313" key="12">
    <source>
        <dbReference type="EMBL" id="KAK0041578.1"/>
    </source>
</evidence>
<feature type="domain" description="Ricin B lectin" evidence="11">
    <location>
        <begin position="565"/>
        <end position="689"/>
    </location>
</feature>
<dbReference type="EC" id="2.4.1.-" evidence="10"/>
<organism evidence="12 13">
    <name type="scientific">Biomphalaria pfeifferi</name>
    <name type="common">Bloodfluke planorb</name>
    <name type="synonym">Freshwater snail</name>
    <dbReference type="NCBI Taxonomy" id="112525"/>
    <lineage>
        <taxon>Eukaryota</taxon>
        <taxon>Metazoa</taxon>
        <taxon>Spiralia</taxon>
        <taxon>Lophotrochozoa</taxon>
        <taxon>Mollusca</taxon>
        <taxon>Gastropoda</taxon>
        <taxon>Heterobranchia</taxon>
        <taxon>Euthyneura</taxon>
        <taxon>Panpulmonata</taxon>
        <taxon>Hygrophila</taxon>
        <taxon>Lymnaeoidea</taxon>
        <taxon>Planorbidae</taxon>
        <taxon>Biomphalaria</taxon>
    </lineage>
</organism>
<keyword evidence="4 10" id="KW-0430">Lectin</keyword>
<evidence type="ECO:0000259" key="11">
    <source>
        <dbReference type="SMART" id="SM00458"/>
    </source>
</evidence>
<dbReference type="InterPro" id="IPR045885">
    <property type="entry name" value="GalNAc-T"/>
</dbReference>
<dbReference type="Pfam" id="PF00535">
    <property type="entry name" value="Glycos_transf_2"/>
    <property type="match status" value="1"/>
</dbReference>
<reference evidence="12" key="2">
    <citation type="submission" date="2023-04" db="EMBL/GenBank/DDBJ databases">
        <authorList>
            <person name="Bu L."/>
            <person name="Lu L."/>
            <person name="Laidemitt M.R."/>
            <person name="Zhang S.M."/>
            <person name="Mutuku M."/>
            <person name="Mkoji G."/>
            <person name="Steinauer M."/>
            <person name="Loker E.S."/>
        </authorList>
    </citation>
    <scope>NUCLEOTIDE SEQUENCE</scope>
    <source>
        <strain evidence="12">KasaAsao</strain>
        <tissue evidence="12">Whole Snail</tissue>
    </source>
</reference>
<keyword evidence="3 10" id="KW-0812">Transmembrane</keyword>
<dbReference type="PROSITE" id="PS50231">
    <property type="entry name" value="RICIN_B_LECTIN"/>
    <property type="match status" value="1"/>
</dbReference>
<evidence type="ECO:0000256" key="5">
    <source>
        <dbReference type="ARBA" id="ARBA00022968"/>
    </source>
</evidence>
<dbReference type="GO" id="GO:0000139">
    <property type="term" value="C:Golgi membrane"/>
    <property type="evidence" value="ECO:0007669"/>
    <property type="project" value="UniProtKB-SubCell"/>
</dbReference>
<dbReference type="SUPFAM" id="SSF50370">
    <property type="entry name" value="Ricin B-like lectins"/>
    <property type="match status" value="1"/>
</dbReference>
<gene>
    <name evidence="12" type="ORF">Bpfe_028990</name>
</gene>
<keyword evidence="10" id="KW-0808">Transferase</keyword>
<reference evidence="12" key="1">
    <citation type="journal article" date="2023" name="PLoS Negl. Trop. Dis.">
        <title>A genome sequence for Biomphalaria pfeifferi, the major vector snail for the human-infecting parasite Schistosoma mansoni.</title>
        <authorList>
            <person name="Bu L."/>
            <person name="Lu L."/>
            <person name="Laidemitt M.R."/>
            <person name="Zhang S.M."/>
            <person name="Mutuku M."/>
            <person name="Mkoji G."/>
            <person name="Steinauer M."/>
            <person name="Loker E.S."/>
        </authorList>
    </citation>
    <scope>NUCLEOTIDE SEQUENCE</scope>
    <source>
        <strain evidence="12">KasaAsao</strain>
    </source>
</reference>
<dbReference type="PANTHER" id="PTHR11675:SF126">
    <property type="entry name" value="RICIN B LECTIN DOMAIN-CONTAINING PROTEIN"/>
    <property type="match status" value="1"/>
</dbReference>
<evidence type="ECO:0000256" key="2">
    <source>
        <dbReference type="ARBA" id="ARBA00005680"/>
    </source>
</evidence>
<comment type="similarity">
    <text evidence="2 10">Belongs to the glycosyltransferase 2 family. GalNAc-T subfamily.</text>
</comment>
<dbReference type="InterPro" id="IPR029044">
    <property type="entry name" value="Nucleotide-diphossugar_trans"/>
</dbReference>
<dbReference type="InterPro" id="IPR035992">
    <property type="entry name" value="Ricin_B-like_lectins"/>
</dbReference>
<dbReference type="SMART" id="SM00458">
    <property type="entry name" value="RICIN"/>
    <property type="match status" value="1"/>
</dbReference>
<dbReference type="GO" id="GO:0006493">
    <property type="term" value="P:protein O-linked glycosylation"/>
    <property type="evidence" value="ECO:0007669"/>
    <property type="project" value="TreeGrafter"/>
</dbReference>
<name>A0AAD8ASI6_BIOPF</name>
<keyword evidence="8 10" id="KW-0472">Membrane</keyword>
<keyword evidence="6 10" id="KW-1133">Transmembrane helix</keyword>
<evidence type="ECO:0000256" key="10">
    <source>
        <dbReference type="RuleBase" id="RU361242"/>
    </source>
</evidence>
<dbReference type="CDD" id="cd02510">
    <property type="entry name" value="pp-GalNAc-T"/>
    <property type="match status" value="1"/>
</dbReference>
<dbReference type="GO" id="GO:0004653">
    <property type="term" value="F:polypeptide N-acetylgalactosaminyltransferase activity"/>
    <property type="evidence" value="ECO:0007669"/>
    <property type="project" value="TreeGrafter"/>
</dbReference>
<keyword evidence="10" id="KW-0464">Manganese</keyword>
<dbReference type="Gene3D" id="3.90.550.10">
    <property type="entry name" value="Spore Coat Polysaccharide Biosynthesis Protein SpsA, Chain A"/>
    <property type="match status" value="1"/>
</dbReference>
<comment type="caution">
    <text evidence="12">The sequence shown here is derived from an EMBL/GenBank/DDBJ whole genome shotgun (WGS) entry which is preliminary data.</text>
</comment>
<evidence type="ECO:0000256" key="4">
    <source>
        <dbReference type="ARBA" id="ARBA00022734"/>
    </source>
</evidence>
<dbReference type="PANTHER" id="PTHR11675">
    <property type="entry name" value="N-ACETYLGALACTOSAMINYLTRANSFERASE"/>
    <property type="match status" value="1"/>
</dbReference>
<evidence type="ECO:0000256" key="7">
    <source>
        <dbReference type="ARBA" id="ARBA00023034"/>
    </source>
</evidence>
<dbReference type="AlphaFoldDB" id="A0AAD8ASI6"/>
<keyword evidence="5" id="KW-0735">Signal-anchor</keyword>
<dbReference type="Proteomes" id="UP001233172">
    <property type="component" value="Unassembled WGS sequence"/>
</dbReference>
<keyword evidence="7 10" id="KW-0333">Golgi apparatus</keyword>
<dbReference type="SUPFAM" id="SSF53448">
    <property type="entry name" value="Nucleotide-diphospho-sugar transferases"/>
    <property type="match status" value="1"/>
</dbReference>
<dbReference type="GO" id="GO:0030246">
    <property type="term" value="F:carbohydrate binding"/>
    <property type="evidence" value="ECO:0007669"/>
    <property type="project" value="UniProtKB-KW"/>
</dbReference>
<sequence>MLIKRKKLKLLIVCGIFLLFYVYIFISSSRIDIFLLSRSHQGNSLNGLNKTKVKSPFEGPVEDLLGGEFRIDREHNDVINEDKKTNDHGWKKGFRVGAGFQNPLLHMGEVIAEKADDPMDGIEDEIIEDNLGHPKARAVKDPEVKPLQPIVDKRSKKKKGHRKSEEDCCIQVKKKQKLYLHVTYPPFIQFGKPGDPGEDGQSVRWRPDELTRNESLQKEKDFNVHYFDEWTSRKIAVHRSLLDQRGPECRASYAYLPPVSVIIVFHNEAWTTLLRSIHSVLDRTPIYLLQEIVLLDDFSDMAHLQEPLEAYIQHLDKVKLFRATKRLGLIRARNTAFDHSKGKIVVFLDSHIECFPGWLEPLIAPIHKDSTVVTFPSIELINGRTFGTGMNTKLERTVGGLMVHSLSFNWLYERKHNISQTLLYYPSPTMPGGLYAVSREWFSKLGKYDPEMDFWGGENIEMSFKTWMCGGSLLLSVCSHVGHIFRSINPNIGGIRLTYKNSIRVAEVWMDQYKHFFYEKLGYNIPDYGDVTSRILLRKSLNCSDFGWYLQHVFPELKKSMDVFGHYYGEIRSVSENVCLTRQSNTIGIDSCRLGAVTQQWQYGSDKRITSGEFILGVRSEIKQEVEYWHIGIFHDRVFDKTVFVYWIYENQRLVNKKTGLCLQVNTRSRSVELKKCSNSSEDQQWKLTTRKQNQDVMKSRGVEIDWSI</sequence>
<dbReference type="InterPro" id="IPR001173">
    <property type="entry name" value="Glyco_trans_2-like"/>
</dbReference>
<evidence type="ECO:0000256" key="1">
    <source>
        <dbReference type="ARBA" id="ARBA00004323"/>
    </source>
</evidence>
<keyword evidence="9 10" id="KW-1015">Disulfide bond</keyword>
<feature type="transmembrane region" description="Helical" evidence="10">
    <location>
        <begin position="7"/>
        <end position="26"/>
    </location>
</feature>
<dbReference type="Gene3D" id="2.80.10.50">
    <property type="match status" value="1"/>
</dbReference>
<dbReference type="EMBL" id="JASAOG010000269">
    <property type="protein sequence ID" value="KAK0041578.1"/>
    <property type="molecule type" value="Genomic_DNA"/>
</dbReference>
<dbReference type="Pfam" id="PF00652">
    <property type="entry name" value="Ricin_B_lectin"/>
    <property type="match status" value="1"/>
</dbReference>
<protein>
    <recommendedName>
        <fullName evidence="10">Polypeptide N-acetylgalactosaminyltransferase</fullName>
        <ecNumber evidence="10">2.4.1.-</ecNumber>
    </recommendedName>
    <alternativeName>
        <fullName evidence="10">Protein-UDP acetylgalactosaminyltransferase</fullName>
    </alternativeName>
</protein>
<evidence type="ECO:0000313" key="13">
    <source>
        <dbReference type="Proteomes" id="UP001233172"/>
    </source>
</evidence>
<proteinExistence type="inferred from homology"/>
<accession>A0AAD8ASI6</accession>
<evidence type="ECO:0000256" key="8">
    <source>
        <dbReference type="ARBA" id="ARBA00023136"/>
    </source>
</evidence>
<evidence type="ECO:0000256" key="6">
    <source>
        <dbReference type="ARBA" id="ARBA00022989"/>
    </source>
</evidence>
<comment type="cofactor">
    <cofactor evidence="10">
        <name>Mn(2+)</name>
        <dbReference type="ChEBI" id="CHEBI:29035"/>
    </cofactor>
</comment>
<dbReference type="InterPro" id="IPR000772">
    <property type="entry name" value="Ricin_B_lectin"/>
</dbReference>
<keyword evidence="10" id="KW-0328">Glycosyltransferase</keyword>